<reference evidence="1" key="1">
    <citation type="submission" date="2020-11" db="EMBL/GenBank/DDBJ databases">
        <authorList>
            <person name="Tran Van P."/>
        </authorList>
    </citation>
    <scope>NUCLEOTIDE SEQUENCE</scope>
</reference>
<gene>
    <name evidence="1" type="ORF">DSTB1V02_LOCUS12104</name>
</gene>
<dbReference type="EMBL" id="LR903849">
    <property type="protein sequence ID" value="CAD7252346.1"/>
    <property type="molecule type" value="Genomic_DNA"/>
</dbReference>
<evidence type="ECO:0000313" key="1">
    <source>
        <dbReference type="EMBL" id="CAD7252346.1"/>
    </source>
</evidence>
<protein>
    <submittedName>
        <fullName evidence="1">Uncharacterized protein</fullName>
    </submittedName>
</protein>
<sequence length="71" mass="8028">MKLSRPHGLRYFATETLKGKVFDKRPFKCVIEAGKIYKWCACGHSANQSLVGTNESKWGEPLEYLDCISCS</sequence>
<dbReference type="InterPro" id="IPR042216">
    <property type="entry name" value="MitoNEET_CISD"/>
</dbReference>
<keyword evidence="2" id="KW-1185">Reference proteome</keyword>
<dbReference type="EMBL" id="CAJPEV010004332">
    <property type="protein sequence ID" value="CAG0901616.1"/>
    <property type="molecule type" value="Genomic_DNA"/>
</dbReference>
<name>A0A7R9AE40_9CRUS</name>
<dbReference type="Proteomes" id="UP000677054">
    <property type="component" value="Unassembled WGS sequence"/>
</dbReference>
<evidence type="ECO:0000313" key="2">
    <source>
        <dbReference type="Proteomes" id="UP000677054"/>
    </source>
</evidence>
<dbReference type="AlphaFoldDB" id="A0A7R9AE40"/>
<accession>A0A7R9AE40</accession>
<dbReference type="OrthoDB" id="15717at2759"/>
<organism evidence="1">
    <name type="scientific">Darwinula stevensoni</name>
    <dbReference type="NCBI Taxonomy" id="69355"/>
    <lineage>
        <taxon>Eukaryota</taxon>
        <taxon>Metazoa</taxon>
        <taxon>Ecdysozoa</taxon>
        <taxon>Arthropoda</taxon>
        <taxon>Crustacea</taxon>
        <taxon>Oligostraca</taxon>
        <taxon>Ostracoda</taxon>
        <taxon>Podocopa</taxon>
        <taxon>Podocopida</taxon>
        <taxon>Darwinulocopina</taxon>
        <taxon>Darwinuloidea</taxon>
        <taxon>Darwinulidae</taxon>
        <taxon>Darwinula</taxon>
    </lineage>
</organism>
<dbReference type="Gene3D" id="3.40.5.90">
    <property type="entry name" value="CDGSH iron-sulfur domain, mitoNEET-type"/>
    <property type="match status" value="1"/>
</dbReference>
<proteinExistence type="predicted"/>